<dbReference type="InterPro" id="IPR023129">
    <property type="entry name" value="MTH889-like_dom_sf"/>
</dbReference>
<dbReference type="SUPFAM" id="SSF160363">
    <property type="entry name" value="MTH889-like"/>
    <property type="match status" value="1"/>
</dbReference>
<protein>
    <recommendedName>
        <fullName evidence="3">DUF211 domain-containing protein</fullName>
    </recommendedName>
</protein>
<sequence>MEYTLMTHIRRLVIDVLKPHEPSTLEFAQQVSEAESVAGVNASVIELDREVQNVKFTIEGESIDYDTVEAIIEDAGGSVHSVDQIACGEYIVEDAPTPQD</sequence>
<dbReference type="Pfam" id="PF02680">
    <property type="entry name" value="DUF211"/>
    <property type="match status" value="1"/>
</dbReference>
<evidence type="ECO:0000313" key="1">
    <source>
        <dbReference type="EMBL" id="SIR64677.1"/>
    </source>
</evidence>
<dbReference type="PANTHER" id="PTHR42240:SF1">
    <property type="entry name" value="DUF211 DOMAIN-CONTAINING PROTEIN"/>
    <property type="match status" value="1"/>
</dbReference>
<dbReference type="Proteomes" id="UP000186914">
    <property type="component" value="Unassembled WGS sequence"/>
</dbReference>
<dbReference type="Gene3D" id="3.30.70.1340">
    <property type="entry name" value="MTH889-like domain"/>
    <property type="match status" value="1"/>
</dbReference>
<organism evidence="1 2">
    <name type="scientific">Haladaptatus litoreus</name>
    <dbReference type="NCBI Taxonomy" id="553468"/>
    <lineage>
        <taxon>Archaea</taxon>
        <taxon>Methanobacteriati</taxon>
        <taxon>Methanobacteriota</taxon>
        <taxon>Stenosarchaea group</taxon>
        <taxon>Halobacteria</taxon>
        <taxon>Halobacteriales</taxon>
        <taxon>Haladaptataceae</taxon>
        <taxon>Haladaptatus</taxon>
    </lineage>
</organism>
<name>A0A1N7CMJ8_9EURY</name>
<keyword evidence="2" id="KW-1185">Reference proteome</keyword>
<evidence type="ECO:0008006" key="3">
    <source>
        <dbReference type="Google" id="ProtNLM"/>
    </source>
</evidence>
<dbReference type="AlphaFoldDB" id="A0A1N7CMJ8"/>
<gene>
    <name evidence="1" type="ORF">SAMN05421858_3100</name>
</gene>
<dbReference type="EMBL" id="FTNO01000003">
    <property type="protein sequence ID" value="SIR64677.1"/>
    <property type="molecule type" value="Genomic_DNA"/>
</dbReference>
<evidence type="ECO:0000313" key="2">
    <source>
        <dbReference type="Proteomes" id="UP000186914"/>
    </source>
</evidence>
<dbReference type="InterPro" id="IPR003831">
    <property type="entry name" value="DUF211"/>
</dbReference>
<dbReference type="PANTHER" id="PTHR42240">
    <property type="entry name" value="DUF211 DOMAIN-CONTAINING PROTEIN"/>
    <property type="match status" value="1"/>
</dbReference>
<accession>A0A1N7CMJ8</accession>
<proteinExistence type="predicted"/>
<reference evidence="2" key="1">
    <citation type="submission" date="2017-01" db="EMBL/GenBank/DDBJ databases">
        <authorList>
            <person name="Varghese N."/>
            <person name="Submissions S."/>
        </authorList>
    </citation>
    <scope>NUCLEOTIDE SEQUENCE [LARGE SCALE GENOMIC DNA]</scope>
    <source>
        <strain evidence="2">CGMCC 1.7737</strain>
    </source>
</reference>